<keyword evidence="1" id="KW-1133">Transmembrane helix</keyword>
<dbReference type="Pfam" id="PF13519">
    <property type="entry name" value="VWA_2"/>
    <property type="match status" value="1"/>
</dbReference>
<dbReference type="EMBL" id="VWOX01000001">
    <property type="protein sequence ID" value="KAA5547284.1"/>
    <property type="molecule type" value="Genomic_DNA"/>
</dbReference>
<evidence type="ECO:0000256" key="1">
    <source>
        <dbReference type="SAM" id="Phobius"/>
    </source>
</evidence>
<dbReference type="InterPro" id="IPR002035">
    <property type="entry name" value="VWF_A"/>
</dbReference>
<keyword evidence="1" id="KW-0472">Membrane</keyword>
<feature type="domain" description="VWFA" evidence="2">
    <location>
        <begin position="97"/>
        <end position="202"/>
    </location>
</feature>
<reference evidence="3 4" key="1">
    <citation type="submission" date="2019-08" db="EMBL/GenBank/DDBJ databases">
        <authorList>
            <person name="Dhanesh K."/>
            <person name="Kumar G."/>
            <person name="Sasikala C."/>
            <person name="Venkata Ramana C."/>
        </authorList>
    </citation>
    <scope>NUCLEOTIDE SEQUENCE [LARGE SCALE GENOMIC DNA]</scope>
    <source>
        <strain evidence="3 4">JC645</strain>
    </source>
</reference>
<dbReference type="InterPro" id="IPR050768">
    <property type="entry name" value="UPF0353/GerABKA_families"/>
</dbReference>
<evidence type="ECO:0000313" key="4">
    <source>
        <dbReference type="Proteomes" id="UP000324479"/>
    </source>
</evidence>
<dbReference type="Proteomes" id="UP000324479">
    <property type="component" value="Unassembled WGS sequence"/>
</dbReference>
<evidence type="ECO:0000259" key="2">
    <source>
        <dbReference type="Pfam" id="PF13519"/>
    </source>
</evidence>
<proteinExistence type="predicted"/>
<gene>
    <name evidence="3" type="ORF">FYK55_02495</name>
</gene>
<feature type="transmembrane region" description="Helical" evidence="1">
    <location>
        <begin position="65"/>
        <end position="82"/>
    </location>
</feature>
<evidence type="ECO:0000313" key="3">
    <source>
        <dbReference type="EMBL" id="KAA5547284.1"/>
    </source>
</evidence>
<keyword evidence="4" id="KW-1185">Reference proteome</keyword>
<keyword evidence="1" id="KW-0812">Transmembrane</keyword>
<dbReference type="PANTHER" id="PTHR22550">
    <property type="entry name" value="SPORE GERMINATION PROTEIN"/>
    <property type="match status" value="1"/>
</dbReference>
<sequence>MKEVLADFHFLRPAWLLLLPLVIGLWWLWQRRSDPLHGWRRQMDATLLNALSVGRDRLHDRDARWLLVGWILATIAIAGPTWRPEPNPFVEDAQPLMVLLKADQSMNRTPPEPNRLERAQLKIKDLAALRRGQPLGLIAYAGSAHLVLPPTRDTEIVAQMAAEIGPSVMPVPGDRLDLAIRKAAEVLDGSDGDGSLLVITDSVEQAPNQVAQAVSTGTRRPILFLAVTGQESPETDSIRQAAAEIDARIQPLTVDDTDLEAIRDFAERRAAGGVAGESSRWQEAGYWLTPLLALIVALSFRREQLQTEVKET</sequence>
<accession>A0A5M6DIA3</accession>
<comment type="caution">
    <text evidence="3">The sequence shown here is derived from an EMBL/GenBank/DDBJ whole genome shotgun (WGS) entry which is preliminary data.</text>
</comment>
<feature type="transmembrane region" description="Helical" evidence="1">
    <location>
        <begin position="12"/>
        <end position="29"/>
    </location>
</feature>
<dbReference type="PANTHER" id="PTHR22550:SF14">
    <property type="entry name" value="VWFA DOMAIN-CONTAINING PROTEIN"/>
    <property type="match status" value="1"/>
</dbReference>
<protein>
    <submittedName>
        <fullName evidence="3">VWA domain-containing protein</fullName>
    </submittedName>
</protein>
<dbReference type="RefSeq" id="WP_150074481.1">
    <property type="nucleotide sequence ID" value="NZ_VWOX01000001.1"/>
</dbReference>
<dbReference type="Gene3D" id="3.40.50.410">
    <property type="entry name" value="von Willebrand factor, type A domain"/>
    <property type="match status" value="1"/>
</dbReference>
<dbReference type="SUPFAM" id="SSF53300">
    <property type="entry name" value="vWA-like"/>
    <property type="match status" value="1"/>
</dbReference>
<dbReference type="AlphaFoldDB" id="A0A5M6DIA3"/>
<dbReference type="InterPro" id="IPR036465">
    <property type="entry name" value="vWFA_dom_sf"/>
</dbReference>
<organism evidence="3 4">
    <name type="scientific">Roseiconus nitratireducens</name>
    <dbReference type="NCBI Taxonomy" id="2605748"/>
    <lineage>
        <taxon>Bacteria</taxon>
        <taxon>Pseudomonadati</taxon>
        <taxon>Planctomycetota</taxon>
        <taxon>Planctomycetia</taxon>
        <taxon>Pirellulales</taxon>
        <taxon>Pirellulaceae</taxon>
        <taxon>Roseiconus</taxon>
    </lineage>
</organism>
<name>A0A5M6DIA3_9BACT</name>